<dbReference type="InterPro" id="IPR017451">
    <property type="entry name" value="F-box-assoc_interact_dom"/>
</dbReference>
<feature type="domain" description="F-box associated beta-propeller type 1" evidence="1">
    <location>
        <begin position="37"/>
        <end position="175"/>
    </location>
</feature>
<evidence type="ECO:0000313" key="3">
    <source>
        <dbReference type="Proteomes" id="UP001157418"/>
    </source>
</evidence>
<dbReference type="InterPro" id="IPR050796">
    <property type="entry name" value="SCF_F-box_component"/>
</dbReference>
<proteinExistence type="predicted"/>
<sequence>MDCVAVHGVVLMRQKAILGFRVCPIASDPTIVKIDGPVIEVFTLSTGSWKTLPSNLQINSIKFSWRHVVIDRFIYWFSYGENEKPLIVSFDMTTHEFRTTNIPDSLAQKSSSSFFSISKVSEGLAVLKFKGIRTGGWDVWIMDDGVPNSCTKLFTINNIPGSVGYYMETLLLLDQPDSSVYVENSVGPMDFMLWINSLREPVEVSPSQSTASTSPLAKPPAISPLCLC</sequence>
<protein>
    <recommendedName>
        <fullName evidence="1">F-box associated beta-propeller type 1 domain-containing protein</fullName>
    </recommendedName>
</protein>
<dbReference type="Proteomes" id="UP001157418">
    <property type="component" value="Unassembled WGS sequence"/>
</dbReference>
<dbReference type="Pfam" id="PF07734">
    <property type="entry name" value="FBA_1"/>
    <property type="match status" value="1"/>
</dbReference>
<dbReference type="EMBL" id="CAKMRJ010004445">
    <property type="protein sequence ID" value="CAH1435505.1"/>
    <property type="molecule type" value="Genomic_DNA"/>
</dbReference>
<gene>
    <name evidence="2" type="ORF">LVIROSA_LOCUS21942</name>
</gene>
<dbReference type="PANTHER" id="PTHR31672">
    <property type="entry name" value="BNACNNG10540D PROTEIN"/>
    <property type="match status" value="1"/>
</dbReference>
<reference evidence="2 3" key="1">
    <citation type="submission" date="2022-01" db="EMBL/GenBank/DDBJ databases">
        <authorList>
            <person name="Xiong W."/>
            <person name="Schranz E."/>
        </authorList>
    </citation>
    <scope>NUCLEOTIDE SEQUENCE [LARGE SCALE GENOMIC DNA]</scope>
</reference>
<name>A0AAU9N885_9ASTR</name>
<dbReference type="InterPro" id="IPR006527">
    <property type="entry name" value="F-box-assoc_dom_typ1"/>
</dbReference>
<dbReference type="PANTHER" id="PTHR31672:SF10">
    <property type="entry name" value="F-BOX DOMAIN-CONTAINING PROTEIN"/>
    <property type="match status" value="1"/>
</dbReference>
<evidence type="ECO:0000313" key="2">
    <source>
        <dbReference type="EMBL" id="CAH1435505.1"/>
    </source>
</evidence>
<organism evidence="2 3">
    <name type="scientific">Lactuca virosa</name>
    <dbReference type="NCBI Taxonomy" id="75947"/>
    <lineage>
        <taxon>Eukaryota</taxon>
        <taxon>Viridiplantae</taxon>
        <taxon>Streptophyta</taxon>
        <taxon>Embryophyta</taxon>
        <taxon>Tracheophyta</taxon>
        <taxon>Spermatophyta</taxon>
        <taxon>Magnoliopsida</taxon>
        <taxon>eudicotyledons</taxon>
        <taxon>Gunneridae</taxon>
        <taxon>Pentapetalae</taxon>
        <taxon>asterids</taxon>
        <taxon>campanulids</taxon>
        <taxon>Asterales</taxon>
        <taxon>Asteraceae</taxon>
        <taxon>Cichorioideae</taxon>
        <taxon>Cichorieae</taxon>
        <taxon>Lactucinae</taxon>
        <taxon>Lactuca</taxon>
    </lineage>
</organism>
<comment type="caution">
    <text evidence="2">The sequence shown here is derived from an EMBL/GenBank/DDBJ whole genome shotgun (WGS) entry which is preliminary data.</text>
</comment>
<dbReference type="AlphaFoldDB" id="A0AAU9N885"/>
<accession>A0AAU9N885</accession>
<keyword evidence="3" id="KW-1185">Reference proteome</keyword>
<evidence type="ECO:0000259" key="1">
    <source>
        <dbReference type="Pfam" id="PF07734"/>
    </source>
</evidence>
<dbReference type="NCBIfam" id="TIGR01640">
    <property type="entry name" value="F_box_assoc_1"/>
    <property type="match status" value="1"/>
</dbReference>